<comment type="caution">
    <text evidence="1">The sequence shown here is derived from an EMBL/GenBank/DDBJ whole genome shotgun (WGS) entry which is preliminary data.</text>
</comment>
<dbReference type="Proteomes" id="UP001153954">
    <property type="component" value="Unassembled WGS sequence"/>
</dbReference>
<accession>A0AAU9UJN3</accession>
<dbReference type="EMBL" id="CAKOGL010000018">
    <property type="protein sequence ID" value="CAH2097935.1"/>
    <property type="molecule type" value="Genomic_DNA"/>
</dbReference>
<protein>
    <submittedName>
        <fullName evidence="1">Uncharacterized protein</fullName>
    </submittedName>
</protein>
<reference evidence="1" key="1">
    <citation type="submission" date="2022-03" db="EMBL/GenBank/DDBJ databases">
        <authorList>
            <person name="Tunstrom K."/>
        </authorList>
    </citation>
    <scope>NUCLEOTIDE SEQUENCE</scope>
</reference>
<name>A0AAU9UJN3_EUPED</name>
<proteinExistence type="predicted"/>
<dbReference type="Gene3D" id="3.30.70.1820">
    <property type="entry name" value="L1 transposable element, RRM domain"/>
    <property type="match status" value="1"/>
</dbReference>
<sequence>MESTAEKLVNSFAELSSRFDARMAEFEKNLQQPSSSVPNPTVKALAAEFYAFKTFIWNSLGLLKSQVQLVASGLDRLETHSRRKILLFHGVKEDKDEDASKKILTLLTSQMKLTNIKPDAIELCHRLGMKKESARPILVRFTNMQARSMVWMAKTLLKGTKTTVTEFLTKTRQDVFVAARNHFGMKKCWSADGVVVILLPDKSRVKVTSLLELKKFTTQFSKTDKN</sequence>
<evidence type="ECO:0000313" key="2">
    <source>
        <dbReference type="Proteomes" id="UP001153954"/>
    </source>
</evidence>
<keyword evidence="2" id="KW-1185">Reference proteome</keyword>
<organism evidence="1 2">
    <name type="scientific">Euphydryas editha</name>
    <name type="common">Edith's checkerspot</name>
    <dbReference type="NCBI Taxonomy" id="104508"/>
    <lineage>
        <taxon>Eukaryota</taxon>
        <taxon>Metazoa</taxon>
        <taxon>Ecdysozoa</taxon>
        <taxon>Arthropoda</taxon>
        <taxon>Hexapoda</taxon>
        <taxon>Insecta</taxon>
        <taxon>Pterygota</taxon>
        <taxon>Neoptera</taxon>
        <taxon>Endopterygota</taxon>
        <taxon>Lepidoptera</taxon>
        <taxon>Glossata</taxon>
        <taxon>Ditrysia</taxon>
        <taxon>Papilionoidea</taxon>
        <taxon>Nymphalidae</taxon>
        <taxon>Nymphalinae</taxon>
        <taxon>Euphydryas</taxon>
    </lineage>
</organism>
<dbReference type="AlphaFoldDB" id="A0AAU9UJN3"/>
<evidence type="ECO:0000313" key="1">
    <source>
        <dbReference type="EMBL" id="CAH2097935.1"/>
    </source>
</evidence>
<gene>
    <name evidence="1" type="ORF">EEDITHA_LOCUS13100</name>
</gene>